<dbReference type="Gene3D" id="3.90.1200.10">
    <property type="match status" value="1"/>
</dbReference>
<sequence length="300" mass="34449">MSCKHWSEPFLPGTIGTITPLAQGLQHQTDLVTLCDGRKWVCKLFASRTWLGVLNHDVLEMTEEIACQVAEKLRITSKAYHPGCSNRLRTTDNRSALIKRHVPGETRLNTTPADALKLGNILARIHALKLYHPLARPFPVIDASWLDKDEPFWLKPYLEACHRSRYHRSEEWVVSHRDLYQQNIIWTKDDTPHLLDWESSGLIHPFVELIGLAVNCAGIVMGQFDRHVYAAVLQGYADTMPGLPKDDDILWTMTMHSWLLWYVFCVRSGGTQEKRATLAIMEKLLQWQPEMKALYAHLCK</sequence>
<protein>
    <submittedName>
        <fullName evidence="2">Putative aminoglycoside phosphotransferase</fullName>
    </submittedName>
</protein>
<gene>
    <name evidence="2" type="ORF">Lspi_0798</name>
</gene>
<dbReference type="InterPro" id="IPR002575">
    <property type="entry name" value="Aminoglycoside_PTrfase"/>
</dbReference>
<organism evidence="2 3">
    <name type="scientific">Legionella spiritensis</name>
    <dbReference type="NCBI Taxonomy" id="452"/>
    <lineage>
        <taxon>Bacteria</taxon>
        <taxon>Pseudomonadati</taxon>
        <taxon>Pseudomonadota</taxon>
        <taxon>Gammaproteobacteria</taxon>
        <taxon>Legionellales</taxon>
        <taxon>Legionellaceae</taxon>
        <taxon>Legionella</taxon>
    </lineage>
</organism>
<dbReference type="OrthoDB" id="179763at2"/>
<proteinExistence type="predicted"/>
<dbReference type="EMBL" id="LNYX01000012">
    <property type="protein sequence ID" value="KTD64631.1"/>
    <property type="molecule type" value="Genomic_DNA"/>
</dbReference>
<evidence type="ECO:0000313" key="3">
    <source>
        <dbReference type="Proteomes" id="UP000054877"/>
    </source>
</evidence>
<comment type="caution">
    <text evidence="2">The sequence shown here is derived from an EMBL/GenBank/DDBJ whole genome shotgun (WGS) entry which is preliminary data.</text>
</comment>
<dbReference type="AlphaFoldDB" id="A0A0W0Z678"/>
<dbReference type="InterPro" id="IPR011009">
    <property type="entry name" value="Kinase-like_dom_sf"/>
</dbReference>
<keyword evidence="2" id="KW-0808">Transferase</keyword>
<dbReference type="SUPFAM" id="SSF56112">
    <property type="entry name" value="Protein kinase-like (PK-like)"/>
    <property type="match status" value="1"/>
</dbReference>
<keyword evidence="3" id="KW-1185">Reference proteome</keyword>
<reference evidence="2 3" key="1">
    <citation type="submission" date="2015-11" db="EMBL/GenBank/DDBJ databases">
        <title>Genomic analysis of 38 Legionella species identifies large and diverse effector repertoires.</title>
        <authorList>
            <person name="Burstein D."/>
            <person name="Amaro F."/>
            <person name="Zusman T."/>
            <person name="Lifshitz Z."/>
            <person name="Cohen O."/>
            <person name="Gilbert J.A."/>
            <person name="Pupko T."/>
            <person name="Shuman H.A."/>
            <person name="Segal G."/>
        </authorList>
    </citation>
    <scope>NUCLEOTIDE SEQUENCE [LARGE SCALE GENOMIC DNA]</scope>
    <source>
        <strain evidence="2 3">Mt.St.Helens-9</strain>
    </source>
</reference>
<dbReference type="STRING" id="452.Lspi_0798"/>
<evidence type="ECO:0000313" key="2">
    <source>
        <dbReference type="EMBL" id="KTD64631.1"/>
    </source>
</evidence>
<accession>A0A0W0Z678</accession>
<feature type="domain" description="Aminoglycoside phosphotransferase" evidence="1">
    <location>
        <begin position="17"/>
        <end position="241"/>
    </location>
</feature>
<dbReference type="Pfam" id="PF01636">
    <property type="entry name" value="APH"/>
    <property type="match status" value="1"/>
</dbReference>
<name>A0A0W0Z678_LEGSP</name>
<evidence type="ECO:0000259" key="1">
    <source>
        <dbReference type="Pfam" id="PF01636"/>
    </source>
</evidence>
<dbReference type="PATRIC" id="fig|452.5.peg.876"/>
<dbReference type="GO" id="GO:0016740">
    <property type="term" value="F:transferase activity"/>
    <property type="evidence" value="ECO:0007669"/>
    <property type="project" value="UniProtKB-KW"/>
</dbReference>
<dbReference type="RefSeq" id="WP_058482746.1">
    <property type="nucleotide sequence ID" value="NZ_CAAAII010000002.1"/>
</dbReference>
<dbReference type="Proteomes" id="UP000054877">
    <property type="component" value="Unassembled WGS sequence"/>
</dbReference>